<dbReference type="NCBIfam" id="TIGR00621">
    <property type="entry name" value="ssb"/>
    <property type="match status" value="1"/>
</dbReference>
<evidence type="ECO:0000256" key="3">
    <source>
        <dbReference type="PIRNR" id="PIRNR002070"/>
    </source>
</evidence>
<dbReference type="PIRSF" id="PIRSF002070">
    <property type="entry name" value="SSB"/>
    <property type="match status" value="1"/>
</dbReference>
<dbReference type="GO" id="GO:0009295">
    <property type="term" value="C:nucleoid"/>
    <property type="evidence" value="ECO:0007669"/>
    <property type="project" value="TreeGrafter"/>
</dbReference>
<name>A0A1G2BJA4_9BACT</name>
<dbReference type="Proteomes" id="UP000178849">
    <property type="component" value="Unassembled WGS sequence"/>
</dbReference>
<protein>
    <recommendedName>
        <fullName evidence="2 3">Single-stranded DNA-binding protein</fullName>
        <shortName evidence="2">SSB</shortName>
    </recommendedName>
</protein>
<dbReference type="Pfam" id="PF00436">
    <property type="entry name" value="SSB"/>
    <property type="match status" value="1"/>
</dbReference>
<dbReference type="InterPro" id="IPR011344">
    <property type="entry name" value="ssDNA-bd"/>
</dbReference>
<evidence type="ECO:0000256" key="4">
    <source>
        <dbReference type="SAM" id="MobiDB-lite"/>
    </source>
</evidence>
<evidence type="ECO:0000256" key="1">
    <source>
        <dbReference type="ARBA" id="ARBA00023125"/>
    </source>
</evidence>
<dbReference type="GO" id="GO:0006260">
    <property type="term" value="P:DNA replication"/>
    <property type="evidence" value="ECO:0007669"/>
    <property type="project" value="InterPro"/>
</dbReference>
<dbReference type="GO" id="GO:0003697">
    <property type="term" value="F:single-stranded DNA binding"/>
    <property type="evidence" value="ECO:0007669"/>
    <property type="project" value="UniProtKB-UniRule"/>
</dbReference>
<dbReference type="PANTHER" id="PTHR10302:SF27">
    <property type="entry name" value="SINGLE-STRANDED DNA-BINDING PROTEIN"/>
    <property type="match status" value="1"/>
</dbReference>
<dbReference type="PROSITE" id="PS50935">
    <property type="entry name" value="SSB"/>
    <property type="match status" value="1"/>
</dbReference>
<evidence type="ECO:0000313" key="6">
    <source>
        <dbReference type="Proteomes" id="UP000178849"/>
    </source>
</evidence>
<keyword evidence="1 2" id="KW-0238">DNA-binding</keyword>
<dbReference type="HAMAP" id="MF_00984">
    <property type="entry name" value="SSB"/>
    <property type="match status" value="1"/>
</dbReference>
<dbReference type="AlphaFoldDB" id="A0A1G2BJA4"/>
<dbReference type="SUPFAM" id="SSF50249">
    <property type="entry name" value="Nucleic acid-binding proteins"/>
    <property type="match status" value="1"/>
</dbReference>
<dbReference type="EMBL" id="MHKL01000025">
    <property type="protein sequence ID" value="OGY89155.1"/>
    <property type="molecule type" value="Genomic_DNA"/>
</dbReference>
<dbReference type="InterPro" id="IPR012340">
    <property type="entry name" value="NA-bd_OB-fold"/>
</dbReference>
<dbReference type="PANTHER" id="PTHR10302">
    <property type="entry name" value="SINGLE-STRANDED DNA-BINDING PROTEIN"/>
    <property type="match status" value="1"/>
</dbReference>
<comment type="subunit">
    <text evidence="2">Homotetramer.</text>
</comment>
<gene>
    <name evidence="5" type="ORF">A2927_00480</name>
</gene>
<dbReference type="InterPro" id="IPR000424">
    <property type="entry name" value="Primosome_PriB/ssb"/>
</dbReference>
<organism evidence="5 6">
    <name type="scientific">Candidatus Komeilibacteria bacterium RIFCSPLOWO2_01_FULL_45_10</name>
    <dbReference type="NCBI Taxonomy" id="1798550"/>
    <lineage>
        <taxon>Bacteria</taxon>
        <taxon>Candidatus Komeiliibacteriota</taxon>
    </lineage>
</organism>
<feature type="compositionally biased region" description="Acidic residues" evidence="4">
    <location>
        <begin position="127"/>
        <end position="141"/>
    </location>
</feature>
<sequence>MVKKGDFVMDVNKVILLGRLVKDPVAKSLPSGQEISLYTVATNYQWKDLKTKERKELVEFHPVIAWGNLAKISNKYLAKGAQVYIEGRLKTSSWEDKDKKKHYKTEIMAKELNLLGPKKKSAKPDELTAEDVSVEEVPLEN</sequence>
<proteinExistence type="inferred from homology"/>
<dbReference type="CDD" id="cd04496">
    <property type="entry name" value="SSB_OBF"/>
    <property type="match status" value="1"/>
</dbReference>
<accession>A0A1G2BJA4</accession>
<reference evidence="5 6" key="1">
    <citation type="journal article" date="2016" name="Nat. Commun.">
        <title>Thousands of microbial genomes shed light on interconnected biogeochemical processes in an aquifer system.</title>
        <authorList>
            <person name="Anantharaman K."/>
            <person name="Brown C.T."/>
            <person name="Hug L.A."/>
            <person name="Sharon I."/>
            <person name="Castelle C.J."/>
            <person name="Probst A.J."/>
            <person name="Thomas B.C."/>
            <person name="Singh A."/>
            <person name="Wilkins M.J."/>
            <person name="Karaoz U."/>
            <person name="Brodie E.L."/>
            <person name="Williams K.H."/>
            <person name="Hubbard S.S."/>
            <person name="Banfield J.F."/>
        </authorList>
    </citation>
    <scope>NUCLEOTIDE SEQUENCE [LARGE SCALE GENOMIC DNA]</scope>
</reference>
<evidence type="ECO:0000313" key="5">
    <source>
        <dbReference type="EMBL" id="OGY89155.1"/>
    </source>
</evidence>
<comment type="caution">
    <text evidence="2">Lacks conserved residue(s) required for the propagation of feature annotation.</text>
</comment>
<evidence type="ECO:0000256" key="2">
    <source>
        <dbReference type="HAMAP-Rule" id="MF_00984"/>
    </source>
</evidence>
<dbReference type="STRING" id="1798550.A2927_00480"/>
<dbReference type="Gene3D" id="2.40.50.140">
    <property type="entry name" value="Nucleic acid-binding proteins"/>
    <property type="match status" value="1"/>
</dbReference>
<comment type="caution">
    <text evidence="5">The sequence shown here is derived from an EMBL/GenBank/DDBJ whole genome shotgun (WGS) entry which is preliminary data.</text>
</comment>
<feature type="region of interest" description="Disordered" evidence="4">
    <location>
        <begin position="118"/>
        <end position="141"/>
    </location>
</feature>